<keyword evidence="1" id="KW-0812">Transmembrane</keyword>
<dbReference type="Proteomes" id="UP001604336">
    <property type="component" value="Unassembled WGS sequence"/>
</dbReference>
<reference evidence="3" key="1">
    <citation type="submission" date="2024-07" db="EMBL/GenBank/DDBJ databases">
        <title>Two chromosome-level genome assemblies of Korean endemic species Abeliophyllum distichum and Forsythia ovata (Oleaceae).</title>
        <authorList>
            <person name="Jang H."/>
        </authorList>
    </citation>
    <scope>NUCLEOTIDE SEQUENCE [LARGE SCALE GENOMIC DNA]</scope>
</reference>
<keyword evidence="3" id="KW-1185">Reference proteome</keyword>
<keyword evidence="1" id="KW-0472">Membrane</keyword>
<comment type="caution">
    <text evidence="2">The sequence shown here is derived from an EMBL/GenBank/DDBJ whole genome shotgun (WGS) entry which is preliminary data.</text>
</comment>
<dbReference type="EMBL" id="JBFOLK010000013">
    <property type="protein sequence ID" value="KAL2466489.1"/>
    <property type="molecule type" value="Genomic_DNA"/>
</dbReference>
<sequence>MACKLKIASGRNSLVVYLLSWIYILGGVGVYAISTYTSNKYSAKAHLHYRSIQIIIFILTIFGIIALMMLNLLKFLDLITSLLGFIPTRWGVILIALVLRPFLEKSVIWDSVVSFARVYEIMFGVIVMSLVAMLSWLPGIQSMQTRILFNEAFSRGLHISQILAGKREQS</sequence>
<evidence type="ECO:0000313" key="2">
    <source>
        <dbReference type="EMBL" id="KAL2466489.1"/>
    </source>
</evidence>
<proteinExistence type="predicted"/>
<feature type="transmembrane region" description="Helical" evidence="1">
    <location>
        <begin position="80"/>
        <end position="99"/>
    </location>
</feature>
<dbReference type="PANTHER" id="PTHR12741">
    <property type="entry name" value="LYST-INTERACTING PROTEIN LIP5 DOPAMINE RESPONSIVE PROTEIN DRG-1"/>
    <property type="match status" value="1"/>
</dbReference>
<organism evidence="2 3">
    <name type="scientific">Abeliophyllum distichum</name>
    <dbReference type="NCBI Taxonomy" id="126358"/>
    <lineage>
        <taxon>Eukaryota</taxon>
        <taxon>Viridiplantae</taxon>
        <taxon>Streptophyta</taxon>
        <taxon>Embryophyta</taxon>
        <taxon>Tracheophyta</taxon>
        <taxon>Spermatophyta</taxon>
        <taxon>Magnoliopsida</taxon>
        <taxon>eudicotyledons</taxon>
        <taxon>Gunneridae</taxon>
        <taxon>Pentapetalae</taxon>
        <taxon>asterids</taxon>
        <taxon>lamiids</taxon>
        <taxon>Lamiales</taxon>
        <taxon>Oleaceae</taxon>
        <taxon>Forsythieae</taxon>
        <taxon>Abeliophyllum</taxon>
    </lineage>
</organism>
<evidence type="ECO:0000256" key="1">
    <source>
        <dbReference type="SAM" id="Phobius"/>
    </source>
</evidence>
<feature type="transmembrane region" description="Helical" evidence="1">
    <location>
        <begin position="14"/>
        <end position="34"/>
    </location>
</feature>
<dbReference type="AlphaFoldDB" id="A0ABD1PRD4"/>
<keyword evidence="1" id="KW-1133">Transmembrane helix</keyword>
<gene>
    <name evidence="2" type="ORF">Adt_42340</name>
</gene>
<dbReference type="PANTHER" id="PTHR12741:SF7">
    <property type="entry name" value="CALLOSE SYNTHASE 12"/>
    <property type="match status" value="1"/>
</dbReference>
<accession>A0ABD1PRD4</accession>
<name>A0ABD1PRD4_9LAMI</name>
<feature type="transmembrane region" description="Helical" evidence="1">
    <location>
        <begin position="119"/>
        <end position="137"/>
    </location>
</feature>
<protein>
    <submittedName>
        <fullName evidence="2">Callose synthase 12</fullName>
    </submittedName>
</protein>
<evidence type="ECO:0000313" key="3">
    <source>
        <dbReference type="Proteomes" id="UP001604336"/>
    </source>
</evidence>
<feature type="transmembrane region" description="Helical" evidence="1">
    <location>
        <begin position="54"/>
        <end position="73"/>
    </location>
</feature>